<dbReference type="KEGG" id="mic:Mic7113_0890"/>
<feature type="domain" description="Light-independent protochlorophyllide reductase subunit B-like C-terminal" evidence="1">
    <location>
        <begin position="28"/>
        <end position="72"/>
    </location>
</feature>
<dbReference type="InterPro" id="IPR013580">
    <property type="entry name" value="LI-POR_suB-like_C"/>
</dbReference>
<evidence type="ECO:0000259" key="1">
    <source>
        <dbReference type="Pfam" id="PF08369"/>
    </source>
</evidence>
<dbReference type="AlphaFoldDB" id="K9W8R0"/>
<organism evidence="2 3">
    <name type="scientific">Allocoleopsis franciscana PCC 7113</name>
    <dbReference type="NCBI Taxonomy" id="1173027"/>
    <lineage>
        <taxon>Bacteria</taxon>
        <taxon>Bacillati</taxon>
        <taxon>Cyanobacteriota</taxon>
        <taxon>Cyanophyceae</taxon>
        <taxon>Coleofasciculales</taxon>
        <taxon>Coleofasciculaceae</taxon>
        <taxon>Allocoleopsis</taxon>
        <taxon>Allocoleopsis franciscana</taxon>
    </lineage>
</organism>
<dbReference type="Pfam" id="PF08369">
    <property type="entry name" value="PCP_red"/>
    <property type="match status" value="1"/>
</dbReference>
<evidence type="ECO:0000313" key="2">
    <source>
        <dbReference type="EMBL" id="AFZ16790.1"/>
    </source>
</evidence>
<dbReference type="HOGENOM" id="CLU_198269_0_0_3"/>
<dbReference type="GO" id="GO:0015979">
    <property type="term" value="P:photosynthesis"/>
    <property type="evidence" value="ECO:0007669"/>
    <property type="project" value="InterPro"/>
</dbReference>
<dbReference type="STRING" id="1173027.Mic7113_0890"/>
<proteinExistence type="predicted"/>
<dbReference type="InterPro" id="IPR042298">
    <property type="entry name" value="P-CP_red_C"/>
</dbReference>
<gene>
    <name evidence="2" type="ORF">Mic7113_0890</name>
</gene>
<dbReference type="GO" id="GO:0015995">
    <property type="term" value="P:chlorophyll biosynthetic process"/>
    <property type="evidence" value="ECO:0007669"/>
    <property type="project" value="InterPro"/>
</dbReference>
<dbReference type="eggNOG" id="ENOG5032Y2A">
    <property type="taxonomic scope" value="Bacteria"/>
</dbReference>
<protein>
    <submittedName>
        <fullName evidence="2">Proto-chlorophyllide reductase 57 kD subunit</fullName>
    </submittedName>
</protein>
<dbReference type="Proteomes" id="UP000010471">
    <property type="component" value="Chromosome"/>
</dbReference>
<evidence type="ECO:0000313" key="3">
    <source>
        <dbReference type="Proteomes" id="UP000010471"/>
    </source>
</evidence>
<dbReference type="EMBL" id="CP003630">
    <property type="protein sequence ID" value="AFZ16790.1"/>
    <property type="molecule type" value="Genomic_DNA"/>
</dbReference>
<keyword evidence="3" id="KW-1185">Reference proteome</keyword>
<name>K9W8R0_9CYAN</name>
<reference evidence="2 3" key="1">
    <citation type="submission" date="2012-06" db="EMBL/GenBank/DDBJ databases">
        <title>Finished chromosome of genome of Microcoleus sp. PCC 7113.</title>
        <authorList>
            <consortium name="US DOE Joint Genome Institute"/>
            <person name="Gugger M."/>
            <person name="Coursin T."/>
            <person name="Rippka R."/>
            <person name="Tandeau De Marsac N."/>
            <person name="Huntemann M."/>
            <person name="Wei C.-L."/>
            <person name="Han J."/>
            <person name="Detter J.C."/>
            <person name="Han C."/>
            <person name="Tapia R."/>
            <person name="Chen A."/>
            <person name="Kyrpides N."/>
            <person name="Mavromatis K."/>
            <person name="Markowitz V."/>
            <person name="Szeto E."/>
            <person name="Ivanova N."/>
            <person name="Pagani I."/>
            <person name="Pati A."/>
            <person name="Goodwin L."/>
            <person name="Nordberg H.P."/>
            <person name="Cantor M.N."/>
            <person name="Hua S.X."/>
            <person name="Woyke T."/>
            <person name="Kerfeld C.A."/>
        </authorList>
    </citation>
    <scope>NUCLEOTIDE SEQUENCE [LARGE SCALE GENOMIC DNA]</scope>
    <source>
        <strain evidence="2 3">PCC 7113</strain>
    </source>
</reference>
<dbReference type="GO" id="GO:0016491">
    <property type="term" value="F:oxidoreductase activity"/>
    <property type="evidence" value="ECO:0007669"/>
    <property type="project" value="InterPro"/>
</dbReference>
<sequence>MSLKLRADCEHGGLTIMSSSDFIETLQWTTEAKAMLKNIPYFVRVQARKRIEQLAREAELDVVTPEIVEQARAEFGQ</sequence>
<accession>K9W8R0</accession>
<dbReference type="Gene3D" id="1.10.8.550">
    <property type="entry name" value="Proto-chlorophyllide reductase 57 kD subunit B"/>
    <property type="match status" value="1"/>
</dbReference>